<keyword evidence="3" id="KW-1185">Reference proteome</keyword>
<keyword evidence="1" id="KW-0732">Signal</keyword>
<proteinExistence type="predicted"/>
<feature type="signal peptide" evidence="1">
    <location>
        <begin position="1"/>
        <end position="17"/>
    </location>
</feature>
<accession>A0A0F7SCH1</accession>
<sequence length="128" mass="13594">MYKAAFTLSFACFLCSSKVIWDQHSDPVMVLHISNIEMSANHTTVTLPASKTDPFCLGIKVVAPLVGGPKCPISHLQCLLANCSASSPLFGLGMSGFDPFPHMSFVAVLHRAIVATGLVPAAYTGHSF</sequence>
<organism evidence="2 3">
    <name type="scientific">Sporisorium scitamineum</name>
    <dbReference type="NCBI Taxonomy" id="49012"/>
    <lineage>
        <taxon>Eukaryota</taxon>
        <taxon>Fungi</taxon>
        <taxon>Dikarya</taxon>
        <taxon>Basidiomycota</taxon>
        <taxon>Ustilaginomycotina</taxon>
        <taxon>Ustilaginomycetes</taxon>
        <taxon>Ustilaginales</taxon>
        <taxon>Ustilaginaceae</taxon>
        <taxon>Sporisorium</taxon>
    </lineage>
</organism>
<dbReference type="AlphaFoldDB" id="A0A0F7SCH1"/>
<gene>
    <name evidence="2" type="primary">SSCI56730.1</name>
</gene>
<protein>
    <submittedName>
        <fullName evidence="2">Uncharacterized protein</fullName>
    </submittedName>
</protein>
<reference evidence="3" key="1">
    <citation type="submission" date="2014-06" db="EMBL/GenBank/DDBJ databases">
        <authorList>
            <person name="Berkman P.J."/>
        </authorList>
    </citation>
    <scope>NUCLEOTIDE SEQUENCE [LARGE SCALE GENOMIC DNA]</scope>
</reference>
<evidence type="ECO:0000313" key="2">
    <source>
        <dbReference type="EMBL" id="CDW98503.1"/>
    </source>
</evidence>
<evidence type="ECO:0000256" key="1">
    <source>
        <dbReference type="SAM" id="SignalP"/>
    </source>
</evidence>
<name>A0A0F7SCH1_9BASI</name>
<dbReference type="EMBL" id="CCFA01003388">
    <property type="protein sequence ID" value="CDW98503.1"/>
    <property type="molecule type" value="Genomic_DNA"/>
</dbReference>
<dbReference type="Proteomes" id="UP000242770">
    <property type="component" value="Unassembled WGS sequence"/>
</dbReference>
<evidence type="ECO:0000313" key="3">
    <source>
        <dbReference type="Proteomes" id="UP000242770"/>
    </source>
</evidence>
<feature type="chain" id="PRO_5002522191" evidence="1">
    <location>
        <begin position="18"/>
        <end position="128"/>
    </location>
</feature>